<dbReference type="EMBL" id="BAAAFN010000020">
    <property type="protein sequence ID" value="GAA0237582.1"/>
    <property type="molecule type" value="Genomic_DNA"/>
</dbReference>
<evidence type="ECO:0000313" key="1">
    <source>
        <dbReference type="EMBL" id="GAA0237582.1"/>
    </source>
</evidence>
<proteinExistence type="predicted"/>
<accession>A0ABP3DRR8</accession>
<comment type="caution">
    <text evidence="1">The sequence shown here is derived from an EMBL/GenBank/DDBJ whole genome shotgun (WGS) entry which is preliminary data.</text>
</comment>
<gene>
    <name evidence="1" type="ORF">GCM10009125_28070</name>
</gene>
<organism evidence="1 2">
    <name type="scientific">Castellaniella daejeonensis</name>
    <dbReference type="NCBI Taxonomy" id="659013"/>
    <lineage>
        <taxon>Bacteria</taxon>
        <taxon>Pseudomonadati</taxon>
        <taxon>Pseudomonadota</taxon>
        <taxon>Betaproteobacteria</taxon>
        <taxon>Burkholderiales</taxon>
        <taxon>Alcaligenaceae</taxon>
        <taxon>Castellaniella</taxon>
    </lineage>
</organism>
<dbReference type="Proteomes" id="UP001501176">
    <property type="component" value="Unassembled WGS sequence"/>
</dbReference>
<name>A0ABP3DRR8_9BURK</name>
<protein>
    <submittedName>
        <fullName evidence="1">Uncharacterized protein</fullName>
    </submittedName>
</protein>
<reference evidence="2" key="1">
    <citation type="journal article" date="2019" name="Int. J. Syst. Evol. Microbiol.">
        <title>The Global Catalogue of Microorganisms (GCM) 10K type strain sequencing project: providing services to taxonomists for standard genome sequencing and annotation.</title>
        <authorList>
            <consortium name="The Broad Institute Genomics Platform"/>
            <consortium name="The Broad Institute Genome Sequencing Center for Infectious Disease"/>
            <person name="Wu L."/>
            <person name="Ma J."/>
        </authorList>
    </citation>
    <scope>NUCLEOTIDE SEQUENCE [LARGE SCALE GENOMIC DNA]</scope>
    <source>
        <strain evidence="2">JCM 16240</strain>
    </source>
</reference>
<evidence type="ECO:0000313" key="2">
    <source>
        <dbReference type="Proteomes" id="UP001501176"/>
    </source>
</evidence>
<sequence>MRTVIVEVKNDILGDGVFWRGPENLIEEIRNLPARMLARSVVATGKPAQTGMWHVRIEEGHHDNQD</sequence>
<keyword evidence="2" id="KW-1185">Reference proteome</keyword>